<dbReference type="SUPFAM" id="SSF81383">
    <property type="entry name" value="F-box domain"/>
    <property type="match status" value="1"/>
</dbReference>
<dbReference type="Proteomes" id="UP000018144">
    <property type="component" value="Unassembled WGS sequence"/>
</dbReference>
<protein>
    <recommendedName>
        <fullName evidence="4">F-box domain-containing protein</fullName>
    </recommendedName>
</protein>
<accession>U4L6M5</accession>
<evidence type="ECO:0000256" key="1">
    <source>
        <dbReference type="SAM" id="MobiDB-lite"/>
    </source>
</evidence>
<reference evidence="2 3" key="1">
    <citation type="journal article" date="2013" name="PLoS Genet.">
        <title>The genome and development-dependent transcriptomes of Pyronema confluens: a window into fungal evolution.</title>
        <authorList>
            <person name="Traeger S."/>
            <person name="Altegoer F."/>
            <person name="Freitag M."/>
            <person name="Gabaldon T."/>
            <person name="Kempken F."/>
            <person name="Kumar A."/>
            <person name="Marcet-Houben M."/>
            <person name="Poggeler S."/>
            <person name="Stajich J.E."/>
            <person name="Nowrousian M."/>
        </authorList>
    </citation>
    <scope>NUCLEOTIDE SEQUENCE [LARGE SCALE GENOMIC DNA]</scope>
    <source>
        <strain evidence="3">CBS 100304</strain>
        <tissue evidence="2">Vegetative mycelium</tissue>
    </source>
</reference>
<evidence type="ECO:0000313" key="2">
    <source>
        <dbReference type="EMBL" id="CCX12130.1"/>
    </source>
</evidence>
<keyword evidence="3" id="KW-1185">Reference proteome</keyword>
<evidence type="ECO:0008006" key="4">
    <source>
        <dbReference type="Google" id="ProtNLM"/>
    </source>
</evidence>
<sequence>MSFNALPNELLHEIFSYIDDPFDCKDFLRISHRTYNACNASFNMRFRLYIDADVKFKGYFVEDAAFVGWTRFVRKYLPPLHPRYVEDVIERNTRKRRMHVVELFGGDISEGRDGTSKGDSGIGSILGQDR</sequence>
<organism evidence="2 3">
    <name type="scientific">Pyronema omphalodes (strain CBS 100304)</name>
    <name type="common">Pyronema confluens</name>
    <dbReference type="NCBI Taxonomy" id="1076935"/>
    <lineage>
        <taxon>Eukaryota</taxon>
        <taxon>Fungi</taxon>
        <taxon>Dikarya</taxon>
        <taxon>Ascomycota</taxon>
        <taxon>Pezizomycotina</taxon>
        <taxon>Pezizomycetes</taxon>
        <taxon>Pezizales</taxon>
        <taxon>Pyronemataceae</taxon>
        <taxon>Pyronema</taxon>
    </lineage>
</organism>
<proteinExistence type="predicted"/>
<dbReference type="AlphaFoldDB" id="U4L6M5"/>
<name>U4L6M5_PYROM</name>
<dbReference type="EMBL" id="HF935679">
    <property type="protein sequence ID" value="CCX12130.1"/>
    <property type="molecule type" value="Genomic_DNA"/>
</dbReference>
<evidence type="ECO:0000313" key="3">
    <source>
        <dbReference type="Proteomes" id="UP000018144"/>
    </source>
</evidence>
<feature type="region of interest" description="Disordered" evidence="1">
    <location>
        <begin position="111"/>
        <end position="130"/>
    </location>
</feature>
<gene>
    <name evidence="2" type="ORF">PCON_11724</name>
</gene>
<dbReference type="InterPro" id="IPR036047">
    <property type="entry name" value="F-box-like_dom_sf"/>
</dbReference>